<proteinExistence type="predicted"/>
<accession>A0ABN1MLU1</accession>
<keyword evidence="1" id="KW-0732">Signal</keyword>
<evidence type="ECO:0000313" key="2">
    <source>
        <dbReference type="EMBL" id="GAA0873889.1"/>
    </source>
</evidence>
<evidence type="ECO:0000256" key="1">
    <source>
        <dbReference type="SAM" id="SignalP"/>
    </source>
</evidence>
<feature type="signal peptide" evidence="1">
    <location>
        <begin position="1"/>
        <end position="18"/>
    </location>
</feature>
<sequence length="204" mass="23109">MHRFLLALLFIIPFLSFSQNDTVVEKIKTRHCNYGGLDYRVSSINGLYAGYNYLYKELFSFRFESGICMRKAENLPEDYVGGLGKGDPQELLLSFVGMGGVILDLTGNGKFRINFQIGGGALSFRKYKDWKKIESSSAFGKVFNNNYSYNQDNFWKACFVVAPRIEIAFLPYLGIAITPVAVFNGYKNYYGVQIGIMGGKLRRK</sequence>
<dbReference type="Proteomes" id="UP001501126">
    <property type="component" value="Unassembled WGS sequence"/>
</dbReference>
<gene>
    <name evidence="2" type="ORF">GCM10009118_02970</name>
</gene>
<organism evidence="2 3">
    <name type="scientific">Wandonia haliotis</name>
    <dbReference type="NCBI Taxonomy" id="574963"/>
    <lineage>
        <taxon>Bacteria</taxon>
        <taxon>Pseudomonadati</taxon>
        <taxon>Bacteroidota</taxon>
        <taxon>Flavobacteriia</taxon>
        <taxon>Flavobacteriales</taxon>
        <taxon>Crocinitomicaceae</taxon>
        <taxon>Wandonia</taxon>
    </lineage>
</organism>
<reference evidence="3" key="1">
    <citation type="journal article" date="2019" name="Int. J. Syst. Evol. Microbiol.">
        <title>The Global Catalogue of Microorganisms (GCM) 10K type strain sequencing project: providing services to taxonomists for standard genome sequencing and annotation.</title>
        <authorList>
            <consortium name="The Broad Institute Genomics Platform"/>
            <consortium name="The Broad Institute Genome Sequencing Center for Infectious Disease"/>
            <person name="Wu L."/>
            <person name="Ma J."/>
        </authorList>
    </citation>
    <scope>NUCLEOTIDE SEQUENCE [LARGE SCALE GENOMIC DNA]</scope>
    <source>
        <strain evidence="3">JCM 16083</strain>
    </source>
</reference>
<feature type="chain" id="PRO_5046925938" evidence="1">
    <location>
        <begin position="19"/>
        <end position="204"/>
    </location>
</feature>
<dbReference type="EMBL" id="BAAAFH010000003">
    <property type="protein sequence ID" value="GAA0873889.1"/>
    <property type="molecule type" value="Genomic_DNA"/>
</dbReference>
<name>A0ABN1MLU1_9FLAO</name>
<dbReference type="RefSeq" id="WP_343784379.1">
    <property type="nucleotide sequence ID" value="NZ_BAAAFH010000003.1"/>
</dbReference>
<evidence type="ECO:0000313" key="3">
    <source>
        <dbReference type="Proteomes" id="UP001501126"/>
    </source>
</evidence>
<comment type="caution">
    <text evidence="2">The sequence shown here is derived from an EMBL/GenBank/DDBJ whole genome shotgun (WGS) entry which is preliminary data.</text>
</comment>
<protein>
    <submittedName>
        <fullName evidence="2">Uncharacterized protein</fullName>
    </submittedName>
</protein>
<keyword evidence="3" id="KW-1185">Reference proteome</keyword>